<dbReference type="EMBL" id="MSFL01000035">
    <property type="protein sequence ID" value="PWY68647.1"/>
    <property type="molecule type" value="Genomic_DNA"/>
</dbReference>
<keyword evidence="2" id="KW-1185">Reference proteome</keyword>
<dbReference type="AlphaFoldDB" id="A0A317V6R5"/>
<dbReference type="VEuPathDB" id="FungiDB:BO70DRAFT_366021"/>
<protein>
    <submittedName>
        <fullName evidence="1">Alpha-galactosidase A</fullName>
    </submittedName>
</protein>
<name>A0A317V6R5_9EURO</name>
<gene>
    <name evidence="1" type="ORF">BO70DRAFT_366021</name>
</gene>
<accession>A0A317V6R5</accession>
<evidence type="ECO:0000313" key="2">
    <source>
        <dbReference type="Proteomes" id="UP000247233"/>
    </source>
</evidence>
<dbReference type="OrthoDB" id="2687876at2759"/>
<organism evidence="1 2">
    <name type="scientific">Aspergillus heteromorphus CBS 117.55</name>
    <dbReference type="NCBI Taxonomy" id="1448321"/>
    <lineage>
        <taxon>Eukaryota</taxon>
        <taxon>Fungi</taxon>
        <taxon>Dikarya</taxon>
        <taxon>Ascomycota</taxon>
        <taxon>Pezizomycotina</taxon>
        <taxon>Eurotiomycetes</taxon>
        <taxon>Eurotiomycetidae</taxon>
        <taxon>Eurotiales</taxon>
        <taxon>Aspergillaceae</taxon>
        <taxon>Aspergillus</taxon>
        <taxon>Aspergillus subgen. Circumdati</taxon>
    </lineage>
</organism>
<dbReference type="SUPFAM" id="SSF56112">
    <property type="entry name" value="Protein kinase-like (PK-like)"/>
    <property type="match status" value="1"/>
</dbReference>
<dbReference type="GeneID" id="37066459"/>
<evidence type="ECO:0000313" key="1">
    <source>
        <dbReference type="EMBL" id="PWY68647.1"/>
    </source>
</evidence>
<dbReference type="RefSeq" id="XP_025395357.1">
    <property type="nucleotide sequence ID" value="XM_025544222.1"/>
</dbReference>
<proteinExistence type="predicted"/>
<dbReference type="InterPro" id="IPR011009">
    <property type="entry name" value="Kinase-like_dom_sf"/>
</dbReference>
<dbReference type="STRING" id="1448321.A0A317V6R5"/>
<sequence length="214" mass="24211">MCFGPSLVSLLPELPPGDWNDALITKGADHRPHVTVKQTQLPEVQNTWHDTYVDYLKLSIRRKIRTGIYEVECSSFDRAVVAKFARFPWEIRYIQNETTAYQWISGHGIGPQFLGHLTEEGRAIGFLMEYITDARHAVVQDVEACRKVLSRLHGLGVRHGDTNRFNFLIRDSKAILIDFDTAQKCDDPARLLQEMEDVSACLEDLNARGGGGLL</sequence>
<reference evidence="1 2" key="1">
    <citation type="submission" date="2016-12" db="EMBL/GenBank/DDBJ databases">
        <title>The genomes of Aspergillus section Nigri reveals drivers in fungal speciation.</title>
        <authorList>
            <consortium name="DOE Joint Genome Institute"/>
            <person name="Vesth T.C."/>
            <person name="Nybo J."/>
            <person name="Theobald S."/>
            <person name="Brandl J."/>
            <person name="Frisvad J.C."/>
            <person name="Nielsen K.F."/>
            <person name="Lyhne E.K."/>
            <person name="Kogle M.E."/>
            <person name="Kuo A."/>
            <person name="Riley R."/>
            <person name="Clum A."/>
            <person name="Nolan M."/>
            <person name="Lipzen A."/>
            <person name="Salamov A."/>
            <person name="Henrissat B."/>
            <person name="Wiebenga A."/>
            <person name="De Vries R.P."/>
            <person name="Grigoriev I.V."/>
            <person name="Mortensen U.H."/>
            <person name="Andersen M.R."/>
            <person name="Baker S.E."/>
        </authorList>
    </citation>
    <scope>NUCLEOTIDE SEQUENCE [LARGE SCALE GENOMIC DNA]</scope>
    <source>
        <strain evidence="1 2">CBS 117.55</strain>
    </source>
</reference>
<comment type="caution">
    <text evidence="1">The sequence shown here is derived from an EMBL/GenBank/DDBJ whole genome shotgun (WGS) entry which is preliminary data.</text>
</comment>
<dbReference type="Gene3D" id="1.10.510.10">
    <property type="entry name" value="Transferase(Phosphotransferase) domain 1"/>
    <property type="match status" value="1"/>
</dbReference>
<dbReference type="Proteomes" id="UP000247233">
    <property type="component" value="Unassembled WGS sequence"/>
</dbReference>